<sequence>MITVTVTVAISSLTSSHQTQLSALTSSPLLSTSPLSHYSSNVSLFGLLLIILVSLYGGWFTLMIFGVF</sequence>
<accession>A0ACC1A5B9</accession>
<comment type="caution">
    <text evidence="1">The sequence shown here is derived from an EMBL/GenBank/DDBJ whole genome shotgun (WGS) entry which is preliminary data.</text>
</comment>
<dbReference type="Proteomes" id="UP001164250">
    <property type="component" value="Chromosome 12"/>
</dbReference>
<evidence type="ECO:0000313" key="2">
    <source>
        <dbReference type="Proteomes" id="UP001164250"/>
    </source>
</evidence>
<protein>
    <submittedName>
        <fullName evidence="1">Uncharacterized protein</fullName>
    </submittedName>
</protein>
<dbReference type="EMBL" id="CM047908">
    <property type="protein sequence ID" value="KAJ0082017.1"/>
    <property type="molecule type" value="Genomic_DNA"/>
</dbReference>
<gene>
    <name evidence="1" type="ORF">Patl1_11254</name>
</gene>
<name>A0ACC1A5B9_9ROSI</name>
<keyword evidence="2" id="KW-1185">Reference proteome</keyword>
<organism evidence="1 2">
    <name type="scientific">Pistacia atlantica</name>
    <dbReference type="NCBI Taxonomy" id="434234"/>
    <lineage>
        <taxon>Eukaryota</taxon>
        <taxon>Viridiplantae</taxon>
        <taxon>Streptophyta</taxon>
        <taxon>Embryophyta</taxon>
        <taxon>Tracheophyta</taxon>
        <taxon>Spermatophyta</taxon>
        <taxon>Magnoliopsida</taxon>
        <taxon>eudicotyledons</taxon>
        <taxon>Gunneridae</taxon>
        <taxon>Pentapetalae</taxon>
        <taxon>rosids</taxon>
        <taxon>malvids</taxon>
        <taxon>Sapindales</taxon>
        <taxon>Anacardiaceae</taxon>
        <taxon>Pistacia</taxon>
    </lineage>
</organism>
<reference evidence="2" key="1">
    <citation type="journal article" date="2023" name="G3 (Bethesda)">
        <title>Genome assembly and association tests identify interacting loci associated with vigor, precocity, and sex in interspecific pistachio rootstocks.</title>
        <authorList>
            <person name="Palmer W."/>
            <person name="Jacygrad E."/>
            <person name="Sagayaradj S."/>
            <person name="Cavanaugh K."/>
            <person name="Han R."/>
            <person name="Bertier L."/>
            <person name="Beede B."/>
            <person name="Kafkas S."/>
            <person name="Golino D."/>
            <person name="Preece J."/>
            <person name="Michelmore R."/>
        </authorList>
    </citation>
    <scope>NUCLEOTIDE SEQUENCE [LARGE SCALE GENOMIC DNA]</scope>
</reference>
<evidence type="ECO:0000313" key="1">
    <source>
        <dbReference type="EMBL" id="KAJ0082017.1"/>
    </source>
</evidence>
<proteinExistence type="predicted"/>